<sequence length="457" mass="52651">MEILYIAIGIAKGLIIAWFIYRRKSGQQSALHREELLKQENSFINEKSELSHKLSVLEERTTNLLQEKTYINEAVSAERMKNENLTRSVSISATERKNLEERLTNQKQELADLQKKFTSEFENIAIKILKDNTKEFTSSNQKNMSDIMAPIKEKLMSFEKKVEETYDRELRDKISLKEEVKKLYELNSKISDEANNLTKALKGDVKKQGNWGEVVLERILERSGLTKGQEYDREVVMKNSEGQTIRPDVIIRLPEEKHVIVDSKVSLVAYERYVNSIGDVDAEKFQKEHIVSMKAHVKELADKHYQSSSSLNSPDFVLMFMPIESSFAMAVQYDQELFNFAWDNKIVIVSPSTLLATLRTIASIWKQEQQNHNVKEIAKQGGLLYDKFVGFVEDMIKLGKQMDTSKSSYQDAMKKLYDGSGNMVRRAENIRELGAKVKKRLPQTLIDKMNDTEAIVE</sequence>
<keyword evidence="3 5" id="KW-0175">Coiled coil</keyword>
<keyword evidence="8" id="KW-1185">Reference proteome</keyword>
<name>A0A1Y1CI21_9BACT</name>
<evidence type="ECO:0000313" key="7">
    <source>
        <dbReference type="EMBL" id="BAX79733.1"/>
    </source>
</evidence>
<keyword evidence="6" id="KW-0472">Membrane</keyword>
<dbReference type="KEGG" id="mbas:ALGA_1349"/>
<feature type="transmembrane region" description="Helical" evidence="6">
    <location>
        <begin position="6"/>
        <end position="21"/>
    </location>
</feature>
<dbReference type="RefSeq" id="WP_096428621.1">
    <property type="nucleotide sequence ID" value="NZ_AP018042.1"/>
</dbReference>
<proteinExistence type="inferred from homology"/>
<keyword evidence="6" id="KW-0812">Transmembrane</keyword>
<dbReference type="Proteomes" id="UP000218267">
    <property type="component" value="Chromosome"/>
</dbReference>
<dbReference type="InterPro" id="IPR003798">
    <property type="entry name" value="DNA_recombination_RmuC"/>
</dbReference>
<keyword evidence="4" id="KW-0233">DNA recombination</keyword>
<feature type="coiled-coil region" evidence="5">
    <location>
        <begin position="82"/>
        <end position="116"/>
    </location>
</feature>
<dbReference type="PANTHER" id="PTHR30563">
    <property type="entry name" value="DNA RECOMBINATION PROTEIN RMUC"/>
    <property type="match status" value="1"/>
</dbReference>
<evidence type="ECO:0000256" key="5">
    <source>
        <dbReference type="SAM" id="Coils"/>
    </source>
</evidence>
<evidence type="ECO:0000256" key="3">
    <source>
        <dbReference type="ARBA" id="ARBA00023054"/>
    </source>
</evidence>
<dbReference type="Pfam" id="PF02646">
    <property type="entry name" value="RmuC"/>
    <property type="match status" value="1"/>
</dbReference>
<evidence type="ECO:0000256" key="1">
    <source>
        <dbReference type="ARBA" id="ARBA00003416"/>
    </source>
</evidence>
<dbReference type="EMBL" id="AP018042">
    <property type="protein sequence ID" value="BAX79733.1"/>
    <property type="molecule type" value="Genomic_DNA"/>
</dbReference>
<dbReference type="GO" id="GO:0006310">
    <property type="term" value="P:DNA recombination"/>
    <property type="evidence" value="ECO:0007669"/>
    <property type="project" value="UniProtKB-KW"/>
</dbReference>
<organism evidence="7 8">
    <name type="scientific">Labilibaculum antarcticum</name>
    <dbReference type="NCBI Taxonomy" id="1717717"/>
    <lineage>
        <taxon>Bacteria</taxon>
        <taxon>Pseudomonadati</taxon>
        <taxon>Bacteroidota</taxon>
        <taxon>Bacteroidia</taxon>
        <taxon>Marinilabiliales</taxon>
        <taxon>Marinifilaceae</taxon>
        <taxon>Labilibaculum</taxon>
    </lineage>
</organism>
<protein>
    <submittedName>
        <fullName evidence="7">DNA polymerase V</fullName>
    </submittedName>
</protein>
<evidence type="ECO:0000256" key="6">
    <source>
        <dbReference type="SAM" id="Phobius"/>
    </source>
</evidence>
<comment type="similarity">
    <text evidence="2">Belongs to the RmuC family.</text>
</comment>
<gene>
    <name evidence="7" type="ORF">ALGA_1349</name>
</gene>
<comment type="function">
    <text evidence="1">Involved in DNA recombination.</text>
</comment>
<dbReference type="PANTHER" id="PTHR30563:SF0">
    <property type="entry name" value="DNA RECOMBINATION PROTEIN RMUC"/>
    <property type="match status" value="1"/>
</dbReference>
<evidence type="ECO:0000313" key="8">
    <source>
        <dbReference type="Proteomes" id="UP000218267"/>
    </source>
</evidence>
<dbReference type="AlphaFoldDB" id="A0A1Y1CI21"/>
<reference evidence="7 8" key="1">
    <citation type="journal article" date="2018" name="Mar. Genomics">
        <title>Complete genome sequence of Marinifilaceae bacterium strain SPP2, isolated from the Antarctic marine sediment.</title>
        <authorList>
            <person name="Watanabe M."/>
            <person name="Kojima H."/>
            <person name="Fukui M."/>
        </authorList>
    </citation>
    <scope>NUCLEOTIDE SEQUENCE [LARGE SCALE GENOMIC DNA]</scope>
    <source>
        <strain evidence="7 8">SPP2</strain>
    </source>
</reference>
<dbReference type="OrthoDB" id="370725at2"/>
<reference evidence="8" key="2">
    <citation type="journal article" date="2020" name="Antonie Van Leeuwenhoek">
        <title>Labilibaculum antarcticum sp. nov., a novel facultative anaerobic, psychrotorelant bacterium isolated from marine sediment of Antarctica.</title>
        <authorList>
            <person name="Watanabe M."/>
            <person name="Kojima H."/>
            <person name="Fukui M."/>
        </authorList>
    </citation>
    <scope>NUCLEOTIDE SEQUENCE [LARGE SCALE GENOMIC DNA]</scope>
    <source>
        <strain evidence="8">SPP2</strain>
    </source>
</reference>
<evidence type="ECO:0000256" key="2">
    <source>
        <dbReference type="ARBA" id="ARBA00009840"/>
    </source>
</evidence>
<keyword evidence="6" id="KW-1133">Transmembrane helix</keyword>
<accession>A0A1Y1CI21</accession>
<evidence type="ECO:0000256" key="4">
    <source>
        <dbReference type="ARBA" id="ARBA00023172"/>
    </source>
</evidence>